<feature type="domain" description="Flagellar M-ring C-terminal" evidence="13">
    <location>
        <begin position="255"/>
        <end position="394"/>
    </location>
</feature>
<keyword evidence="14" id="KW-0966">Cell projection</keyword>
<evidence type="ECO:0000256" key="6">
    <source>
        <dbReference type="ARBA" id="ARBA00022989"/>
    </source>
</evidence>
<dbReference type="RefSeq" id="WP_010078072.1">
    <property type="nucleotide sequence ID" value="NZ_AKKT01000001.1"/>
</dbReference>
<name>A0A0A7RHQ7_9LACO</name>
<comment type="subcellular location">
    <subcellularLocation>
        <location evidence="1 9">Bacterial flagellum basal body</location>
    </subcellularLocation>
    <subcellularLocation>
        <location evidence="2">Cell membrane</location>
        <topology evidence="2">Multi-pass membrane protein</topology>
    </subcellularLocation>
</comment>
<dbReference type="EMBL" id="KM886866">
    <property type="protein sequence ID" value="AJA34114.1"/>
    <property type="molecule type" value="Genomic_DNA"/>
</dbReference>
<keyword evidence="7 11" id="KW-0472">Membrane</keyword>
<dbReference type="InterPro" id="IPR043427">
    <property type="entry name" value="YscJ/FliF"/>
</dbReference>
<evidence type="ECO:0000256" key="9">
    <source>
        <dbReference type="PIRNR" id="PIRNR004862"/>
    </source>
</evidence>
<keyword evidence="4" id="KW-1003">Cell membrane</keyword>
<dbReference type="AlphaFoldDB" id="A0A0A7RHQ7"/>
<evidence type="ECO:0000259" key="13">
    <source>
        <dbReference type="Pfam" id="PF08345"/>
    </source>
</evidence>
<evidence type="ECO:0000256" key="8">
    <source>
        <dbReference type="ARBA" id="ARBA00023143"/>
    </source>
</evidence>
<sequence length="516" mass="56077">MLERIKAFLARCGEIWQGQSRVKKIAWISSLVSLLVVAGVVAYLTTRVQYGVLFTDLSDADAGSVAETLKSEDIPYKLGDSGKTILIPQDKINQTRIDLAVDNKLPDSSTGFELFDSTSVMTTDEDRKVMYQRAVTGELEQAIASLNEVQKAKVMLVIPSQSVFSDSSSNKKAKASIVLTLKSGGISGEAVQGIRSLTTGAVEGLTQDNVKIVDSNGNLLTNSGGSNSSSGYNTKYMRIKKAYEATMEKKVKKLLTPIYGANKIRVSIDLNLNFDAIENKTTTYSNPSIRSEEEQSTGSGVAASGESANNATNETASSSSSDNGSYSRTVNNELNTQVTKTISAPGAINRMTASVIVDGDLSQTDQEKIQSVIQSAVGYNQGRGDTINIQGIDFAKKNKASSSKKKRKTAKNNFIWIYIIAAIGILVVIGAVVFTVMRIRKNRNNEYYDDYDVTAEANSVEKTSNAADATTVEDAKPKIDLEKRKKKVEEDENAKKFADEHPEVVAELLKAWMKEK</sequence>
<proteinExistence type="inferred from homology"/>
<feature type="compositionally biased region" description="Low complexity" evidence="10">
    <location>
        <begin position="306"/>
        <end position="321"/>
    </location>
</feature>
<dbReference type="InterPro" id="IPR006182">
    <property type="entry name" value="FliF_N_dom"/>
</dbReference>
<evidence type="ECO:0000313" key="16">
    <source>
        <dbReference type="Proteomes" id="UP000050898"/>
    </source>
</evidence>
<dbReference type="PATRIC" id="fig|1046596.6.peg.1712"/>
<dbReference type="InterPro" id="IPR013556">
    <property type="entry name" value="Flag_M-ring_C"/>
</dbReference>
<dbReference type="InterPro" id="IPR045851">
    <property type="entry name" value="AMP-bd_C_sf"/>
</dbReference>
<dbReference type="GeneID" id="98317363"/>
<evidence type="ECO:0000256" key="3">
    <source>
        <dbReference type="ARBA" id="ARBA00007971"/>
    </source>
</evidence>
<evidence type="ECO:0000256" key="1">
    <source>
        <dbReference type="ARBA" id="ARBA00004117"/>
    </source>
</evidence>
<protein>
    <recommendedName>
        <fullName evidence="9">Flagellar M-ring protein</fullName>
    </recommendedName>
</protein>
<dbReference type="Pfam" id="PF08345">
    <property type="entry name" value="YscJ_FliF_C"/>
    <property type="match status" value="1"/>
</dbReference>
<keyword evidence="16" id="KW-1185">Reference proteome</keyword>
<evidence type="ECO:0000256" key="10">
    <source>
        <dbReference type="SAM" id="MobiDB-lite"/>
    </source>
</evidence>
<keyword evidence="6 11" id="KW-1133">Transmembrane helix</keyword>
<comment type="similarity">
    <text evidence="3 9">Belongs to the FliF family.</text>
</comment>
<dbReference type="Pfam" id="PF01514">
    <property type="entry name" value="YscJ_FliF"/>
    <property type="match status" value="1"/>
</dbReference>
<dbReference type="Proteomes" id="UP000050898">
    <property type="component" value="Unassembled WGS sequence"/>
</dbReference>
<evidence type="ECO:0000259" key="12">
    <source>
        <dbReference type="Pfam" id="PF01514"/>
    </source>
</evidence>
<evidence type="ECO:0000256" key="5">
    <source>
        <dbReference type="ARBA" id="ARBA00022692"/>
    </source>
</evidence>
<organism evidence="14">
    <name type="scientific">Liquorilactobacillus mali KCTC 3596 = DSM 20444</name>
    <dbReference type="NCBI Taxonomy" id="1046596"/>
    <lineage>
        <taxon>Bacteria</taxon>
        <taxon>Bacillati</taxon>
        <taxon>Bacillota</taxon>
        <taxon>Bacilli</taxon>
        <taxon>Lactobacillales</taxon>
        <taxon>Lactobacillaceae</taxon>
        <taxon>Liquorilactobacillus</taxon>
    </lineage>
</organism>
<keyword evidence="14" id="KW-0969">Cilium</keyword>
<evidence type="ECO:0000313" key="15">
    <source>
        <dbReference type="EMBL" id="KRN11137.1"/>
    </source>
</evidence>
<comment type="function">
    <text evidence="9">The M ring may be actively involved in energy transduction.</text>
</comment>
<dbReference type="NCBIfam" id="TIGR00206">
    <property type="entry name" value="fliF"/>
    <property type="match status" value="1"/>
</dbReference>
<dbReference type="PRINTS" id="PR01009">
    <property type="entry name" value="FLGMRINGFLIF"/>
</dbReference>
<keyword evidence="14" id="KW-0282">Flagellum</keyword>
<dbReference type="GO" id="GO:0009431">
    <property type="term" value="C:bacterial-type flagellum basal body, MS ring"/>
    <property type="evidence" value="ECO:0007669"/>
    <property type="project" value="InterPro"/>
</dbReference>
<keyword evidence="8 9" id="KW-0975">Bacterial flagellum</keyword>
<feature type="region of interest" description="Disordered" evidence="10">
    <location>
        <begin position="285"/>
        <end position="332"/>
    </location>
</feature>
<dbReference type="PIRSF" id="PIRSF004862">
    <property type="entry name" value="FliF"/>
    <property type="match status" value="1"/>
</dbReference>
<evidence type="ECO:0000256" key="7">
    <source>
        <dbReference type="ARBA" id="ARBA00023136"/>
    </source>
</evidence>
<dbReference type="EMBL" id="AYYH01000004">
    <property type="protein sequence ID" value="KRN11137.1"/>
    <property type="molecule type" value="Genomic_DNA"/>
</dbReference>
<feature type="compositionally biased region" description="Polar residues" evidence="10">
    <location>
        <begin position="322"/>
        <end position="332"/>
    </location>
</feature>
<keyword evidence="5 11" id="KW-0812">Transmembrane</keyword>
<evidence type="ECO:0000313" key="14">
    <source>
        <dbReference type="EMBL" id="AJA34114.1"/>
    </source>
</evidence>
<evidence type="ECO:0000256" key="2">
    <source>
        <dbReference type="ARBA" id="ARBA00004651"/>
    </source>
</evidence>
<dbReference type="PANTHER" id="PTHR30046">
    <property type="entry name" value="FLAGELLAR M-RING PROTEIN"/>
    <property type="match status" value="1"/>
</dbReference>
<dbReference type="GO" id="GO:0003774">
    <property type="term" value="F:cytoskeletal motor activity"/>
    <property type="evidence" value="ECO:0007669"/>
    <property type="project" value="InterPro"/>
</dbReference>
<feature type="transmembrane region" description="Helical" evidence="11">
    <location>
        <begin position="415"/>
        <end position="437"/>
    </location>
</feature>
<dbReference type="PANTHER" id="PTHR30046:SF0">
    <property type="entry name" value="FLAGELLAR M-RING PROTEIN"/>
    <property type="match status" value="1"/>
</dbReference>
<feature type="transmembrane region" description="Helical" evidence="11">
    <location>
        <begin position="25"/>
        <end position="44"/>
    </location>
</feature>
<evidence type="ECO:0000256" key="11">
    <source>
        <dbReference type="SAM" id="Phobius"/>
    </source>
</evidence>
<feature type="domain" description="Flagellar M-ring N-terminal" evidence="12">
    <location>
        <begin position="46"/>
        <end position="221"/>
    </location>
</feature>
<dbReference type="Gene3D" id="3.30.300.30">
    <property type="match status" value="1"/>
</dbReference>
<reference evidence="14" key="1">
    <citation type="journal article" date="2014" name="Appl. Environ. Microbiol.">
        <title>Detection and genomic characterization of motility in Lactobacillus curvatus: confirmation of motility in a species outside the Lactobacillus salivarius clade.</title>
        <authorList>
            <person name="Cousin F.J."/>
            <person name="Lynch S.M."/>
            <person name="Harris H.M."/>
            <person name="McCann A."/>
            <person name="Lynch D.B."/>
            <person name="Neville B.A."/>
            <person name="Irisawa T."/>
            <person name="Okada S."/>
            <person name="Endo A."/>
            <person name="O'Toole P.W."/>
        </authorList>
    </citation>
    <scope>NUCLEOTIDE SEQUENCE</scope>
    <source>
        <strain evidence="14">DSM 20444</strain>
    </source>
</reference>
<evidence type="ECO:0000256" key="4">
    <source>
        <dbReference type="ARBA" id="ARBA00022475"/>
    </source>
</evidence>
<gene>
    <name evidence="14" type="primary">fliF</name>
    <name evidence="15" type="ORF">FD00_GL001627</name>
</gene>
<dbReference type="GO" id="GO:0071973">
    <property type="term" value="P:bacterial-type flagellum-dependent cell motility"/>
    <property type="evidence" value="ECO:0007669"/>
    <property type="project" value="InterPro"/>
</dbReference>
<accession>A0A0A7RHQ7</accession>
<dbReference type="GO" id="GO:0005886">
    <property type="term" value="C:plasma membrane"/>
    <property type="evidence" value="ECO:0007669"/>
    <property type="project" value="UniProtKB-SubCell"/>
</dbReference>
<reference evidence="15 16" key="2">
    <citation type="journal article" date="2015" name="Genome Announc.">
        <title>Expanding the biotechnology potential of lactobacilli through comparative genomics of 213 strains and associated genera.</title>
        <authorList>
            <person name="Sun Z."/>
            <person name="Harris H.M."/>
            <person name="McCann A."/>
            <person name="Guo C."/>
            <person name="Argimon S."/>
            <person name="Zhang W."/>
            <person name="Yang X."/>
            <person name="Jeffery I.B."/>
            <person name="Cooney J.C."/>
            <person name="Kagawa T.F."/>
            <person name="Liu W."/>
            <person name="Song Y."/>
            <person name="Salvetti E."/>
            <person name="Wrobel A."/>
            <person name="Rasinkangas P."/>
            <person name="Parkhill J."/>
            <person name="Rea M.C."/>
            <person name="O'Sullivan O."/>
            <person name="Ritari J."/>
            <person name="Douillard F.P."/>
            <person name="Paul Ross R."/>
            <person name="Yang R."/>
            <person name="Briner A.E."/>
            <person name="Felis G.E."/>
            <person name="de Vos W.M."/>
            <person name="Barrangou R."/>
            <person name="Klaenhammer T.R."/>
            <person name="Caufield P.W."/>
            <person name="Cui Y."/>
            <person name="Zhang H."/>
            <person name="O'Toole P.W."/>
        </authorList>
    </citation>
    <scope>NUCLEOTIDE SEQUENCE [LARGE SCALE GENOMIC DNA]</scope>
    <source>
        <strain evidence="15 16">DSM 20444</strain>
    </source>
</reference>
<dbReference type="InterPro" id="IPR000067">
    <property type="entry name" value="FlgMring_FliF"/>
</dbReference>